<feature type="compositionally biased region" description="Basic and acidic residues" evidence="14">
    <location>
        <begin position="386"/>
        <end position="395"/>
    </location>
</feature>
<reference evidence="17 18" key="1">
    <citation type="journal article" date="2021" name="Nat. Commun.">
        <title>Genetic determinants of endophytism in the Arabidopsis root mycobiome.</title>
        <authorList>
            <person name="Mesny F."/>
            <person name="Miyauchi S."/>
            <person name="Thiergart T."/>
            <person name="Pickel B."/>
            <person name="Atanasova L."/>
            <person name="Karlsson M."/>
            <person name="Huettel B."/>
            <person name="Barry K.W."/>
            <person name="Haridas S."/>
            <person name="Chen C."/>
            <person name="Bauer D."/>
            <person name="Andreopoulos W."/>
            <person name="Pangilinan J."/>
            <person name="LaButti K."/>
            <person name="Riley R."/>
            <person name="Lipzen A."/>
            <person name="Clum A."/>
            <person name="Drula E."/>
            <person name="Henrissat B."/>
            <person name="Kohler A."/>
            <person name="Grigoriev I.V."/>
            <person name="Martin F.M."/>
            <person name="Hacquard S."/>
        </authorList>
    </citation>
    <scope>NUCLEOTIDE SEQUENCE [LARGE SCALE GENOMIC DNA]</scope>
    <source>
        <strain evidence="17 18">MPI-CAGE-CH-0241</strain>
    </source>
</reference>
<keyword evidence="9 13" id="KW-0326">Glycosidase</keyword>
<dbReference type="PANTHER" id="PTHR34142">
    <property type="entry name" value="ENDO-BETA-1,4-GLUCANASE A"/>
    <property type="match status" value="1"/>
</dbReference>
<name>A0A9P9AQA8_9HYPO</name>
<dbReference type="FunFam" id="3.20.20.80:FF:000124">
    <property type="entry name" value="Exported cellulase"/>
    <property type="match status" value="1"/>
</dbReference>
<evidence type="ECO:0000313" key="18">
    <source>
        <dbReference type="Proteomes" id="UP000777438"/>
    </source>
</evidence>
<dbReference type="InterPro" id="IPR017853">
    <property type="entry name" value="GH"/>
</dbReference>
<proteinExistence type="inferred from homology"/>
<keyword evidence="5 13" id="KW-0378">Hydrolase</keyword>
<evidence type="ECO:0000256" key="11">
    <source>
        <dbReference type="ARBA" id="ARBA00059691"/>
    </source>
</evidence>
<dbReference type="Pfam" id="PF00150">
    <property type="entry name" value="Cellulase"/>
    <property type="match status" value="1"/>
</dbReference>
<dbReference type="EMBL" id="JAGPYM010000011">
    <property type="protein sequence ID" value="KAH6889434.1"/>
    <property type="molecule type" value="Genomic_DNA"/>
</dbReference>
<keyword evidence="4 15" id="KW-0732">Signal</keyword>
<evidence type="ECO:0000256" key="10">
    <source>
        <dbReference type="ARBA" id="ARBA00023326"/>
    </source>
</evidence>
<dbReference type="AlphaFoldDB" id="A0A9P9AQA8"/>
<evidence type="ECO:0000256" key="5">
    <source>
        <dbReference type="ARBA" id="ARBA00022801"/>
    </source>
</evidence>
<evidence type="ECO:0000256" key="9">
    <source>
        <dbReference type="ARBA" id="ARBA00023295"/>
    </source>
</evidence>
<protein>
    <recommendedName>
        <fullName evidence="12">Endoglucanase EG-II</fullName>
        <ecNumber evidence="3">3.2.1.4</ecNumber>
    </recommendedName>
</protein>
<feature type="compositionally biased region" description="Low complexity" evidence="14">
    <location>
        <begin position="398"/>
        <end position="414"/>
    </location>
</feature>
<evidence type="ECO:0000256" key="3">
    <source>
        <dbReference type="ARBA" id="ARBA00012601"/>
    </source>
</evidence>
<feature type="region of interest" description="Disordered" evidence="14">
    <location>
        <begin position="377"/>
        <end position="418"/>
    </location>
</feature>
<evidence type="ECO:0000256" key="13">
    <source>
        <dbReference type="RuleBase" id="RU361153"/>
    </source>
</evidence>
<gene>
    <name evidence="17" type="ORF">B0T10DRAFT_404547</name>
</gene>
<evidence type="ECO:0000313" key="17">
    <source>
        <dbReference type="EMBL" id="KAH6889434.1"/>
    </source>
</evidence>
<evidence type="ECO:0000256" key="8">
    <source>
        <dbReference type="ARBA" id="ARBA00023283"/>
    </source>
</evidence>
<keyword evidence="18" id="KW-1185">Reference proteome</keyword>
<dbReference type="InterPro" id="IPR018087">
    <property type="entry name" value="Glyco_hydro_5_CS"/>
</dbReference>
<comment type="catalytic activity">
    <reaction evidence="1">
        <text>Endohydrolysis of (1-&gt;4)-beta-D-glucosidic linkages in cellulose, lichenin and cereal beta-D-glucans.</text>
        <dbReference type="EC" id="3.2.1.4"/>
    </reaction>
</comment>
<evidence type="ECO:0000256" key="2">
    <source>
        <dbReference type="ARBA" id="ARBA00005641"/>
    </source>
</evidence>
<keyword evidence="8" id="KW-0873">Pyrrolidone carboxylic acid</keyword>
<dbReference type="OrthoDB" id="5823761at2759"/>
<evidence type="ECO:0000256" key="7">
    <source>
        <dbReference type="ARBA" id="ARBA00023277"/>
    </source>
</evidence>
<evidence type="ECO:0000256" key="4">
    <source>
        <dbReference type="ARBA" id="ARBA00022729"/>
    </source>
</evidence>
<dbReference type="PROSITE" id="PS00659">
    <property type="entry name" value="GLYCOSYL_HYDROL_F5"/>
    <property type="match status" value="1"/>
</dbReference>
<dbReference type="PANTHER" id="PTHR34142:SF5">
    <property type="entry name" value="CBM1 DOMAIN-CONTAINING PROTEIN"/>
    <property type="match status" value="1"/>
</dbReference>
<evidence type="ECO:0000256" key="15">
    <source>
        <dbReference type="SAM" id="SignalP"/>
    </source>
</evidence>
<keyword evidence="6" id="KW-0136">Cellulose degradation</keyword>
<dbReference type="EC" id="3.2.1.4" evidence="3"/>
<feature type="signal peptide" evidence="15">
    <location>
        <begin position="1"/>
        <end position="19"/>
    </location>
</feature>
<evidence type="ECO:0000256" key="14">
    <source>
        <dbReference type="SAM" id="MobiDB-lite"/>
    </source>
</evidence>
<keyword evidence="7" id="KW-0119">Carbohydrate metabolism</keyword>
<accession>A0A9P9AQA8</accession>
<feature type="domain" description="Glycoside hydrolase family 5" evidence="16">
    <location>
        <begin position="59"/>
        <end position="308"/>
    </location>
</feature>
<organism evidence="17 18">
    <name type="scientific">Thelonectria olida</name>
    <dbReference type="NCBI Taxonomy" id="1576542"/>
    <lineage>
        <taxon>Eukaryota</taxon>
        <taxon>Fungi</taxon>
        <taxon>Dikarya</taxon>
        <taxon>Ascomycota</taxon>
        <taxon>Pezizomycotina</taxon>
        <taxon>Sordariomycetes</taxon>
        <taxon>Hypocreomycetidae</taxon>
        <taxon>Hypocreales</taxon>
        <taxon>Nectriaceae</taxon>
        <taxon>Thelonectria</taxon>
    </lineage>
</organism>
<comment type="similarity">
    <text evidence="2 13">Belongs to the glycosyl hydrolase 5 (cellulase A) family.</text>
</comment>
<feature type="chain" id="PRO_5040340360" description="Endoglucanase EG-II" evidence="15">
    <location>
        <begin position="20"/>
        <end position="444"/>
    </location>
</feature>
<sequence length="444" mass="47703">MHTASSLFTLLALASRTLARVQYVGVAIPGIDFGCDIDGSCPIGDNVEFPLKQYGGGDGAAQMKHFVKNDEMNVFRLPTSWQWIVNNELGDLDETNWGKYDDLVQACLDTGAYCMIDLHNFARYDGGIIGQGGPSDDVFVDLWKQITHKYADEDRIIFGLMNEPHDVDIKIWAATCQKAVTAIRKAGATSQMILLPGTNFASAETFVSTGSAEALAAISNPDGSKDGLILDVHKYLDINNSGTYTECTTDNVKAFEELASWLRKNKRKCMISESGASLDESCIEKFCAQNKAISDNSDVYIGFVAWGAGSFESDYILNLSPSGSPGDYTDNKLMKECVIKPFIEDGGPLTTSSSTKTKTKTIATKTKTADADETTTATMAQNSAKSTDRVFKEEDPSSESASATETGASKASSTADKDNAGYARSVQTLTGGLMLGAALFFLGA</sequence>
<evidence type="ECO:0000256" key="1">
    <source>
        <dbReference type="ARBA" id="ARBA00000966"/>
    </source>
</evidence>
<dbReference type="Gene3D" id="3.20.20.80">
    <property type="entry name" value="Glycosidases"/>
    <property type="match status" value="1"/>
</dbReference>
<comment type="caution">
    <text evidence="17">The sequence shown here is derived from an EMBL/GenBank/DDBJ whole genome shotgun (WGS) entry which is preliminary data.</text>
</comment>
<evidence type="ECO:0000256" key="12">
    <source>
        <dbReference type="ARBA" id="ARBA00074271"/>
    </source>
</evidence>
<comment type="function">
    <text evidence="11">Endoglucanase (EG) that cleaves the internal beta-1,4-glucosidic bonds in cellulose. The degradation of cellulose involves an interplay between different cellulolytic enzymes. Hydrolysis starts with EGs, which cut internal glycosidic linkages to reduce the polymerization degree of the substrate and creates new chain ends for exocellobiohydrolases (CBHs). The CBH release the disaccharide cellobiose from the non-reducing end of the cellulose polymer chain. Finally, beta-1,4-glucosidases hydrolyze the cellobiose and other short cello-oligosaccharides into glucose units.</text>
</comment>
<evidence type="ECO:0000259" key="16">
    <source>
        <dbReference type="Pfam" id="PF00150"/>
    </source>
</evidence>
<dbReference type="GO" id="GO:0030245">
    <property type="term" value="P:cellulose catabolic process"/>
    <property type="evidence" value="ECO:0007669"/>
    <property type="project" value="UniProtKB-KW"/>
</dbReference>
<dbReference type="GO" id="GO:0008810">
    <property type="term" value="F:cellulase activity"/>
    <property type="evidence" value="ECO:0007669"/>
    <property type="project" value="UniProtKB-EC"/>
</dbReference>
<dbReference type="InterPro" id="IPR001547">
    <property type="entry name" value="Glyco_hydro_5"/>
</dbReference>
<evidence type="ECO:0000256" key="6">
    <source>
        <dbReference type="ARBA" id="ARBA00023001"/>
    </source>
</evidence>
<dbReference type="SUPFAM" id="SSF51445">
    <property type="entry name" value="(Trans)glycosidases"/>
    <property type="match status" value="1"/>
</dbReference>
<dbReference type="Proteomes" id="UP000777438">
    <property type="component" value="Unassembled WGS sequence"/>
</dbReference>
<keyword evidence="10" id="KW-0624">Polysaccharide degradation</keyword>